<proteinExistence type="predicted"/>
<evidence type="ECO:0000259" key="2">
    <source>
        <dbReference type="Pfam" id="PF01757"/>
    </source>
</evidence>
<dbReference type="InterPro" id="IPR050879">
    <property type="entry name" value="Acyltransferase_3"/>
</dbReference>
<dbReference type="PANTHER" id="PTHR23028:SF53">
    <property type="entry name" value="ACYL_TRANSF_3 DOMAIN-CONTAINING PROTEIN"/>
    <property type="match status" value="1"/>
</dbReference>
<feature type="transmembrane region" description="Helical" evidence="1">
    <location>
        <begin position="272"/>
        <end position="291"/>
    </location>
</feature>
<evidence type="ECO:0000313" key="4">
    <source>
        <dbReference type="Proteomes" id="UP000765802"/>
    </source>
</evidence>
<feature type="transmembrane region" description="Helical" evidence="1">
    <location>
        <begin position="297"/>
        <end position="318"/>
    </location>
</feature>
<feature type="transmembrane region" description="Helical" evidence="1">
    <location>
        <begin position="233"/>
        <end position="251"/>
    </location>
</feature>
<dbReference type="PANTHER" id="PTHR23028">
    <property type="entry name" value="ACETYLTRANSFERASE"/>
    <property type="match status" value="1"/>
</dbReference>
<dbReference type="Proteomes" id="UP000765802">
    <property type="component" value="Unassembled WGS sequence"/>
</dbReference>
<sequence>MFFHFFELFAQVGAYPPVVHTITSLGASGVSLFFVLSGFLITRILINSRGAQHYFRQFYMRRTLRIFPLYFLFLAIYYFLLPLVLNQPTVGARQQLAFWVYLQDFAVTFNWNSSGPSHYWSLAIEEHFYLFWPLLVFFLNNEKLQTAIGVIIFAAIFTRIMLVLNGNMVYYFTFTRMDELAIGSFLAILEQKQKFNREQSGTFARWGLSVLLVAGGLWYIYDGLDHPVIQVVKYLFFGALYFSVIGWVVCLPDNHWVKRILQSTPLRFSGRISYGLYIYHLACFELIRTFLDSGNTWVNLLTSIMATFLVAAISYYAFEKKFLDMKRYFNYRPAPRVA</sequence>
<organism evidence="3 4">
    <name type="scientific">Flavihumibacter stibioxidans</name>
    <dbReference type="NCBI Taxonomy" id="1834163"/>
    <lineage>
        <taxon>Bacteria</taxon>
        <taxon>Pseudomonadati</taxon>
        <taxon>Bacteroidota</taxon>
        <taxon>Chitinophagia</taxon>
        <taxon>Chitinophagales</taxon>
        <taxon>Chitinophagaceae</taxon>
        <taxon>Flavihumibacter</taxon>
    </lineage>
</organism>
<reference evidence="3 4" key="1">
    <citation type="submission" date="2016-07" db="EMBL/GenBank/DDBJ databases">
        <title>Genome analysis of Flavihumibacter stibioxidans YS-17.</title>
        <authorList>
            <person name="Shi K."/>
            <person name="Han Y."/>
            <person name="Wang G."/>
        </authorList>
    </citation>
    <scope>NUCLEOTIDE SEQUENCE [LARGE SCALE GENOMIC DNA]</scope>
    <source>
        <strain evidence="3 4">YS-17</strain>
    </source>
</reference>
<protein>
    <recommendedName>
        <fullName evidence="2">Acyltransferase 3 domain-containing protein</fullName>
    </recommendedName>
</protein>
<feature type="domain" description="Acyltransferase 3" evidence="2">
    <location>
        <begin position="1"/>
        <end position="315"/>
    </location>
</feature>
<keyword evidence="1" id="KW-1133">Transmembrane helix</keyword>
<feature type="transmembrane region" description="Helical" evidence="1">
    <location>
        <begin position="202"/>
        <end position="221"/>
    </location>
</feature>
<evidence type="ECO:0000313" key="3">
    <source>
        <dbReference type="EMBL" id="MBC6491009.1"/>
    </source>
</evidence>
<gene>
    <name evidence="3" type="ORF">BC349_08205</name>
</gene>
<comment type="caution">
    <text evidence="3">The sequence shown here is derived from an EMBL/GenBank/DDBJ whole genome shotgun (WGS) entry which is preliminary data.</text>
</comment>
<dbReference type="EMBL" id="MBUA01000012">
    <property type="protein sequence ID" value="MBC6491009.1"/>
    <property type="molecule type" value="Genomic_DNA"/>
</dbReference>
<dbReference type="Pfam" id="PF01757">
    <property type="entry name" value="Acyl_transf_3"/>
    <property type="match status" value="1"/>
</dbReference>
<keyword evidence="4" id="KW-1185">Reference proteome</keyword>
<feature type="transmembrane region" description="Helical" evidence="1">
    <location>
        <begin position="146"/>
        <end position="164"/>
    </location>
</feature>
<keyword evidence="1" id="KW-0472">Membrane</keyword>
<accession>A0ABR7M849</accession>
<feature type="transmembrane region" description="Helical" evidence="1">
    <location>
        <begin position="67"/>
        <end position="85"/>
    </location>
</feature>
<evidence type="ECO:0000256" key="1">
    <source>
        <dbReference type="SAM" id="Phobius"/>
    </source>
</evidence>
<keyword evidence="1" id="KW-0812">Transmembrane</keyword>
<feature type="transmembrane region" description="Helical" evidence="1">
    <location>
        <begin position="25"/>
        <end position="46"/>
    </location>
</feature>
<name>A0ABR7M849_9BACT</name>
<dbReference type="InterPro" id="IPR002656">
    <property type="entry name" value="Acyl_transf_3_dom"/>
</dbReference>